<name>A0A1C7MCI8_GRIFR</name>
<protein>
    <submittedName>
        <fullName evidence="1">Uncharacterized protein</fullName>
    </submittedName>
</protein>
<accession>A0A1C7MCI8</accession>
<organism evidence="1 2">
    <name type="scientific">Grifola frondosa</name>
    <name type="common">Maitake</name>
    <name type="synonym">Polyporus frondosus</name>
    <dbReference type="NCBI Taxonomy" id="5627"/>
    <lineage>
        <taxon>Eukaryota</taxon>
        <taxon>Fungi</taxon>
        <taxon>Dikarya</taxon>
        <taxon>Basidiomycota</taxon>
        <taxon>Agaricomycotina</taxon>
        <taxon>Agaricomycetes</taxon>
        <taxon>Polyporales</taxon>
        <taxon>Grifolaceae</taxon>
        <taxon>Grifola</taxon>
    </lineage>
</organism>
<gene>
    <name evidence="1" type="ORF">A0H81_05711</name>
</gene>
<sequence length="258" mass="28417">MPFFVGCSSRTMRVAPVTPRNSYEEVVMYTKNICPELADVESRCMSFAIRGFAQFREKPICIDHIAYGGRDGTDGLPQKTMEFAPGPPSRSPSPLQLYDRLVRALLLQFFHQVHARGIWDAVSSATNALPTPFFLGCFSRSLRVAPPTPRDSSTITLRTLSHTLLRPFLQICARGICDAVSSPTNAVPAPFFVGCFSRSLRAAPATPRNSCVVALHASSFDSSFKSAARAASVTLRTVNSSVTDIFERRPFPRVPRQE</sequence>
<keyword evidence="2" id="KW-1185">Reference proteome</keyword>
<dbReference type="EMBL" id="LUGG01000005">
    <property type="protein sequence ID" value="OBZ74317.1"/>
    <property type="molecule type" value="Genomic_DNA"/>
</dbReference>
<proteinExistence type="predicted"/>
<dbReference type="AlphaFoldDB" id="A0A1C7MCI8"/>
<comment type="caution">
    <text evidence="1">The sequence shown here is derived from an EMBL/GenBank/DDBJ whole genome shotgun (WGS) entry which is preliminary data.</text>
</comment>
<reference evidence="1 2" key="1">
    <citation type="submission" date="2016-03" db="EMBL/GenBank/DDBJ databases">
        <title>Whole genome sequencing of Grifola frondosa 9006-11.</title>
        <authorList>
            <person name="Min B."/>
            <person name="Park H."/>
            <person name="Kim J.-G."/>
            <person name="Cho H."/>
            <person name="Oh Y.-L."/>
            <person name="Kong W.-S."/>
            <person name="Choi I.-G."/>
        </authorList>
    </citation>
    <scope>NUCLEOTIDE SEQUENCE [LARGE SCALE GENOMIC DNA]</scope>
    <source>
        <strain evidence="1 2">9006-11</strain>
    </source>
</reference>
<evidence type="ECO:0000313" key="2">
    <source>
        <dbReference type="Proteomes" id="UP000092993"/>
    </source>
</evidence>
<dbReference type="OrthoDB" id="3198848at2759"/>
<evidence type="ECO:0000313" key="1">
    <source>
        <dbReference type="EMBL" id="OBZ74317.1"/>
    </source>
</evidence>
<dbReference type="Proteomes" id="UP000092993">
    <property type="component" value="Unassembled WGS sequence"/>
</dbReference>